<dbReference type="EMBL" id="BDGG01000006">
    <property type="protein sequence ID" value="GAV00564.1"/>
    <property type="molecule type" value="Genomic_DNA"/>
</dbReference>
<protein>
    <submittedName>
        <fullName evidence="1">Uncharacterized protein</fullName>
    </submittedName>
</protein>
<evidence type="ECO:0000313" key="2">
    <source>
        <dbReference type="Proteomes" id="UP000186922"/>
    </source>
</evidence>
<keyword evidence="2" id="KW-1185">Reference proteome</keyword>
<sequence length="118" mass="13299">MLKHIVQLYKGVPSQRGSSDIAEKSTAPPPNTQLSIRERMIAQVTSAADHSLTKLTSSSEIQRNQSEEMSWNFGACRKAAIRHCTALRRMFWLHRLLLCLLRVHSLVVVDTLPSFVTV</sequence>
<accession>A0A1D1VNP6</accession>
<dbReference type="Proteomes" id="UP000186922">
    <property type="component" value="Unassembled WGS sequence"/>
</dbReference>
<dbReference type="AlphaFoldDB" id="A0A1D1VNP6"/>
<name>A0A1D1VNP6_RAMVA</name>
<proteinExistence type="predicted"/>
<comment type="caution">
    <text evidence="1">The sequence shown here is derived from an EMBL/GenBank/DDBJ whole genome shotgun (WGS) entry which is preliminary data.</text>
</comment>
<organism evidence="1 2">
    <name type="scientific">Ramazzottius varieornatus</name>
    <name type="common">Water bear</name>
    <name type="synonym">Tardigrade</name>
    <dbReference type="NCBI Taxonomy" id="947166"/>
    <lineage>
        <taxon>Eukaryota</taxon>
        <taxon>Metazoa</taxon>
        <taxon>Ecdysozoa</taxon>
        <taxon>Tardigrada</taxon>
        <taxon>Eutardigrada</taxon>
        <taxon>Parachela</taxon>
        <taxon>Hypsibioidea</taxon>
        <taxon>Ramazzottiidae</taxon>
        <taxon>Ramazzottius</taxon>
    </lineage>
</organism>
<evidence type="ECO:0000313" key="1">
    <source>
        <dbReference type="EMBL" id="GAV00564.1"/>
    </source>
</evidence>
<gene>
    <name evidence="1" type="primary">RvY_11391-1</name>
    <name evidence="1" type="synonym">RvY_11391.1</name>
    <name evidence="1" type="ORF">RvY_11391</name>
</gene>
<reference evidence="1 2" key="1">
    <citation type="journal article" date="2016" name="Nat. Commun.">
        <title>Extremotolerant tardigrade genome and improved radiotolerance of human cultured cells by tardigrade-unique protein.</title>
        <authorList>
            <person name="Hashimoto T."/>
            <person name="Horikawa D.D."/>
            <person name="Saito Y."/>
            <person name="Kuwahara H."/>
            <person name="Kozuka-Hata H."/>
            <person name="Shin-I T."/>
            <person name="Minakuchi Y."/>
            <person name="Ohishi K."/>
            <person name="Motoyama A."/>
            <person name="Aizu T."/>
            <person name="Enomoto A."/>
            <person name="Kondo K."/>
            <person name="Tanaka S."/>
            <person name="Hara Y."/>
            <person name="Koshikawa S."/>
            <person name="Sagara H."/>
            <person name="Miura T."/>
            <person name="Yokobori S."/>
            <person name="Miyagawa K."/>
            <person name="Suzuki Y."/>
            <person name="Kubo T."/>
            <person name="Oyama M."/>
            <person name="Kohara Y."/>
            <person name="Fujiyama A."/>
            <person name="Arakawa K."/>
            <person name="Katayama T."/>
            <person name="Toyoda A."/>
            <person name="Kunieda T."/>
        </authorList>
    </citation>
    <scope>NUCLEOTIDE SEQUENCE [LARGE SCALE GENOMIC DNA]</scope>
    <source>
        <strain evidence="1 2">YOKOZUNA-1</strain>
    </source>
</reference>